<protein>
    <recommendedName>
        <fullName evidence="2">DNA polymerase III subunit delta'</fullName>
        <ecNumber evidence="1">2.7.7.7</ecNumber>
    </recommendedName>
</protein>
<dbReference type="AlphaFoldDB" id="A0A1I4QFV2"/>
<accession>A0A1I4QFV2</accession>
<dbReference type="PANTHER" id="PTHR11669:SF8">
    <property type="entry name" value="DNA POLYMERASE III SUBUNIT DELTA"/>
    <property type="match status" value="1"/>
</dbReference>
<name>A0A1I4QFV2_9GAMM</name>
<keyword evidence="4" id="KW-0548">Nucleotidyltransferase</keyword>
<keyword evidence="10" id="KW-1185">Reference proteome</keyword>
<evidence type="ECO:0000256" key="6">
    <source>
        <dbReference type="ARBA" id="ARBA00022932"/>
    </source>
</evidence>
<dbReference type="InterPro" id="IPR015199">
    <property type="entry name" value="DNA_pol_III_delta_C"/>
</dbReference>
<dbReference type="GO" id="GO:0008408">
    <property type="term" value="F:3'-5' exonuclease activity"/>
    <property type="evidence" value="ECO:0007669"/>
    <property type="project" value="InterPro"/>
</dbReference>
<dbReference type="SMART" id="SM00382">
    <property type="entry name" value="AAA"/>
    <property type="match status" value="1"/>
</dbReference>
<reference evidence="10" key="1">
    <citation type="submission" date="2016-10" db="EMBL/GenBank/DDBJ databases">
        <authorList>
            <person name="Varghese N."/>
            <person name="Submissions S."/>
        </authorList>
    </citation>
    <scope>NUCLEOTIDE SEQUENCE [LARGE SCALE GENOMIC DNA]</scope>
    <source>
        <strain evidence="10">DSM 24213</strain>
    </source>
</reference>
<evidence type="ECO:0000259" key="8">
    <source>
        <dbReference type="SMART" id="SM00382"/>
    </source>
</evidence>
<dbReference type="GO" id="GO:0006261">
    <property type="term" value="P:DNA-templated DNA replication"/>
    <property type="evidence" value="ECO:0007669"/>
    <property type="project" value="TreeGrafter"/>
</dbReference>
<dbReference type="InterPro" id="IPR050238">
    <property type="entry name" value="DNA_Rep/Repair_Clamp_Loader"/>
</dbReference>
<evidence type="ECO:0000256" key="2">
    <source>
        <dbReference type="ARBA" id="ARBA00014363"/>
    </source>
</evidence>
<gene>
    <name evidence="9" type="ORF">SAMN05216217_104127</name>
</gene>
<keyword evidence="5" id="KW-0235">DNA replication</keyword>
<dbReference type="SUPFAM" id="SSF52540">
    <property type="entry name" value="P-loop containing nucleoside triphosphate hydrolases"/>
    <property type="match status" value="1"/>
</dbReference>
<evidence type="ECO:0000256" key="5">
    <source>
        <dbReference type="ARBA" id="ARBA00022705"/>
    </source>
</evidence>
<dbReference type="PANTHER" id="PTHR11669">
    <property type="entry name" value="REPLICATION FACTOR C / DNA POLYMERASE III GAMMA-TAU SUBUNIT"/>
    <property type="match status" value="1"/>
</dbReference>
<dbReference type="Proteomes" id="UP000243629">
    <property type="component" value="Unassembled WGS sequence"/>
</dbReference>
<keyword evidence="6" id="KW-0239">DNA-directed DNA polymerase</keyword>
<dbReference type="NCBIfam" id="TIGR00678">
    <property type="entry name" value="holB"/>
    <property type="match status" value="1"/>
</dbReference>
<organism evidence="9 10">
    <name type="scientific">Halopseudomonas yangmingensis</name>
    <dbReference type="NCBI Taxonomy" id="1720063"/>
    <lineage>
        <taxon>Bacteria</taxon>
        <taxon>Pseudomonadati</taxon>
        <taxon>Pseudomonadota</taxon>
        <taxon>Gammaproteobacteria</taxon>
        <taxon>Pseudomonadales</taxon>
        <taxon>Pseudomonadaceae</taxon>
        <taxon>Halopseudomonas</taxon>
    </lineage>
</organism>
<dbReference type="Pfam" id="PF13177">
    <property type="entry name" value="DNA_pol3_delta2"/>
    <property type="match status" value="1"/>
</dbReference>
<dbReference type="Gene3D" id="3.40.50.300">
    <property type="entry name" value="P-loop containing nucleotide triphosphate hydrolases"/>
    <property type="match status" value="1"/>
</dbReference>
<dbReference type="InterPro" id="IPR027417">
    <property type="entry name" value="P-loop_NTPase"/>
</dbReference>
<dbReference type="GO" id="GO:0009360">
    <property type="term" value="C:DNA polymerase III complex"/>
    <property type="evidence" value="ECO:0007669"/>
    <property type="project" value="InterPro"/>
</dbReference>
<dbReference type="EC" id="2.7.7.7" evidence="1"/>
<dbReference type="Pfam" id="PF09115">
    <property type="entry name" value="DNApol3-delta_C"/>
    <property type="match status" value="1"/>
</dbReference>
<keyword evidence="3" id="KW-0808">Transferase</keyword>
<dbReference type="GO" id="GO:0003887">
    <property type="term" value="F:DNA-directed DNA polymerase activity"/>
    <property type="evidence" value="ECO:0007669"/>
    <property type="project" value="UniProtKB-KW"/>
</dbReference>
<evidence type="ECO:0000256" key="7">
    <source>
        <dbReference type="ARBA" id="ARBA00049244"/>
    </source>
</evidence>
<dbReference type="GO" id="GO:0003677">
    <property type="term" value="F:DNA binding"/>
    <property type="evidence" value="ECO:0007669"/>
    <property type="project" value="InterPro"/>
</dbReference>
<comment type="catalytic activity">
    <reaction evidence="7">
        <text>DNA(n) + a 2'-deoxyribonucleoside 5'-triphosphate = DNA(n+1) + diphosphate</text>
        <dbReference type="Rhea" id="RHEA:22508"/>
        <dbReference type="Rhea" id="RHEA-COMP:17339"/>
        <dbReference type="Rhea" id="RHEA-COMP:17340"/>
        <dbReference type="ChEBI" id="CHEBI:33019"/>
        <dbReference type="ChEBI" id="CHEBI:61560"/>
        <dbReference type="ChEBI" id="CHEBI:173112"/>
        <dbReference type="EC" id="2.7.7.7"/>
    </reaction>
</comment>
<evidence type="ECO:0000313" key="9">
    <source>
        <dbReference type="EMBL" id="SFM38520.1"/>
    </source>
</evidence>
<evidence type="ECO:0000256" key="3">
    <source>
        <dbReference type="ARBA" id="ARBA00022679"/>
    </source>
</evidence>
<dbReference type="InterPro" id="IPR004622">
    <property type="entry name" value="DNA_pol_HolB"/>
</dbReference>
<dbReference type="STRING" id="1720063.SAMN05216217_104127"/>
<dbReference type="OrthoDB" id="9811073at2"/>
<feature type="domain" description="AAA+ ATPase" evidence="8">
    <location>
        <begin position="23"/>
        <end position="165"/>
    </location>
</feature>
<sequence length="329" mass="36463">MHEPALLPWHADAWGQLVGMSNLPHAFLLVGPAGIGKRAFAARLAAWLLCLQPRDGQACGSCRSCLLREAGSHPDLFQVGPEEEGKQIRIERIRNLIDFINQTAQQGGRKVVLLDPADAMNQNASNALLKTLEEPAQDTFLLLVSDQPGLLLPTVRSRCRHLSLSGPDATSALDWLRESLSGLPDDQLALLLALAGGAPLRALQLHEQAVLEHLERVVTGIKQLLKDQVSVSVLADRLKSVPLLLLVDWLHDWTLTLQKLKLGLPAECAVADMQPVLGYMARHAAAAELQAWQDWLLQHRRMLLTKANLNQTLLLESLWLHWKRLGKRR</sequence>
<evidence type="ECO:0000313" key="10">
    <source>
        <dbReference type="Proteomes" id="UP000243629"/>
    </source>
</evidence>
<dbReference type="RefSeq" id="WP_093473988.1">
    <property type="nucleotide sequence ID" value="NZ_FOUI01000004.1"/>
</dbReference>
<evidence type="ECO:0000256" key="1">
    <source>
        <dbReference type="ARBA" id="ARBA00012417"/>
    </source>
</evidence>
<evidence type="ECO:0000256" key="4">
    <source>
        <dbReference type="ARBA" id="ARBA00022695"/>
    </source>
</evidence>
<dbReference type="EMBL" id="FOUI01000004">
    <property type="protein sequence ID" value="SFM38520.1"/>
    <property type="molecule type" value="Genomic_DNA"/>
</dbReference>
<dbReference type="NCBIfam" id="NF004310">
    <property type="entry name" value="PRK05707.1"/>
    <property type="match status" value="1"/>
</dbReference>
<dbReference type="Gene3D" id="1.20.272.10">
    <property type="match status" value="1"/>
</dbReference>
<proteinExistence type="predicted"/>
<dbReference type="InterPro" id="IPR003593">
    <property type="entry name" value="AAA+_ATPase"/>
</dbReference>